<keyword evidence="2" id="KW-0238">DNA-binding</keyword>
<dbReference type="EMBL" id="NCKV01062712">
    <property type="protein sequence ID" value="RWR99654.1"/>
    <property type="molecule type" value="Genomic_DNA"/>
</dbReference>
<dbReference type="GO" id="GO:0003677">
    <property type="term" value="F:DNA binding"/>
    <property type="evidence" value="ECO:0007669"/>
    <property type="project" value="UniProtKB-KW"/>
</dbReference>
<evidence type="ECO:0000313" key="4">
    <source>
        <dbReference type="EMBL" id="RWR99654.1"/>
    </source>
</evidence>
<evidence type="ECO:0000313" key="5">
    <source>
        <dbReference type="Proteomes" id="UP000288716"/>
    </source>
</evidence>
<evidence type="ECO:0000256" key="2">
    <source>
        <dbReference type="ARBA" id="ARBA00023125"/>
    </source>
</evidence>
<sequence>MDLQRVNMLFTFKVGCQLNLQKIANTNYKIAKYNPAVFKGIILKYTAPKSSVTLHSTGSGIVMGVT</sequence>
<dbReference type="SUPFAM" id="SSF55945">
    <property type="entry name" value="TATA-box binding protein-like"/>
    <property type="match status" value="1"/>
</dbReference>
<accession>A0A443Q9E9</accession>
<comment type="caution">
    <text evidence="4">The sequence shown here is derived from an EMBL/GenBank/DDBJ whole genome shotgun (WGS) entry which is preliminary data.</text>
</comment>
<feature type="non-terminal residue" evidence="4">
    <location>
        <position position="66"/>
    </location>
</feature>
<dbReference type="AlphaFoldDB" id="A0A443Q9E9"/>
<keyword evidence="3" id="KW-0804">Transcription</keyword>
<evidence type="ECO:0000256" key="3">
    <source>
        <dbReference type="ARBA" id="ARBA00023163"/>
    </source>
</evidence>
<keyword evidence="5" id="KW-1185">Reference proteome</keyword>
<proteinExistence type="inferred from homology"/>
<dbReference type="InterPro" id="IPR000814">
    <property type="entry name" value="TBP"/>
</dbReference>
<dbReference type="Proteomes" id="UP000288716">
    <property type="component" value="Unassembled WGS sequence"/>
</dbReference>
<dbReference type="Pfam" id="PF00352">
    <property type="entry name" value="TBP"/>
    <property type="match status" value="1"/>
</dbReference>
<organism evidence="4 5">
    <name type="scientific">Leptotrombidium deliense</name>
    <dbReference type="NCBI Taxonomy" id="299467"/>
    <lineage>
        <taxon>Eukaryota</taxon>
        <taxon>Metazoa</taxon>
        <taxon>Ecdysozoa</taxon>
        <taxon>Arthropoda</taxon>
        <taxon>Chelicerata</taxon>
        <taxon>Arachnida</taxon>
        <taxon>Acari</taxon>
        <taxon>Acariformes</taxon>
        <taxon>Trombidiformes</taxon>
        <taxon>Prostigmata</taxon>
        <taxon>Anystina</taxon>
        <taxon>Parasitengona</taxon>
        <taxon>Trombiculoidea</taxon>
        <taxon>Trombiculidae</taxon>
        <taxon>Leptotrombidium</taxon>
    </lineage>
</organism>
<dbReference type="InterPro" id="IPR012295">
    <property type="entry name" value="TBP_dom_sf"/>
</dbReference>
<dbReference type="VEuPathDB" id="VectorBase:LDEU014551"/>
<evidence type="ECO:0000256" key="1">
    <source>
        <dbReference type="ARBA" id="ARBA00005560"/>
    </source>
</evidence>
<comment type="similarity">
    <text evidence="1">Belongs to the TBP family.</text>
</comment>
<gene>
    <name evidence="4" type="ORF">B4U80_14816</name>
</gene>
<dbReference type="GO" id="GO:0006352">
    <property type="term" value="P:DNA-templated transcription initiation"/>
    <property type="evidence" value="ECO:0007669"/>
    <property type="project" value="InterPro"/>
</dbReference>
<dbReference type="Gene3D" id="3.30.310.10">
    <property type="entry name" value="TATA-Binding Protein"/>
    <property type="match status" value="1"/>
</dbReference>
<protein>
    <submittedName>
        <fullName evidence="4">Uncharacterized protein</fullName>
    </submittedName>
</protein>
<reference evidence="4 5" key="1">
    <citation type="journal article" date="2018" name="Gigascience">
        <title>Genomes of trombidid mites reveal novel predicted allergens and laterally-transferred genes associated with secondary metabolism.</title>
        <authorList>
            <person name="Dong X."/>
            <person name="Chaisiri K."/>
            <person name="Xia D."/>
            <person name="Armstrong S.D."/>
            <person name="Fang Y."/>
            <person name="Donnelly M.J."/>
            <person name="Kadowaki T."/>
            <person name="McGarry J.W."/>
            <person name="Darby A.C."/>
            <person name="Makepeace B.L."/>
        </authorList>
    </citation>
    <scope>NUCLEOTIDE SEQUENCE [LARGE SCALE GENOMIC DNA]</scope>
    <source>
        <strain evidence="4">UoL-UT</strain>
    </source>
</reference>
<name>A0A443Q9E9_9ACAR</name>
<dbReference type="OrthoDB" id="6536224at2759"/>